<dbReference type="CDD" id="cd06333">
    <property type="entry name" value="PBP1_ABC_RPA1789-like"/>
    <property type="match status" value="1"/>
</dbReference>
<dbReference type="Proteomes" id="UP000494115">
    <property type="component" value="Unassembled WGS sequence"/>
</dbReference>
<evidence type="ECO:0000256" key="2">
    <source>
        <dbReference type="ARBA" id="ARBA00022729"/>
    </source>
</evidence>
<feature type="region of interest" description="Disordered" evidence="3">
    <location>
        <begin position="1"/>
        <end position="37"/>
    </location>
</feature>
<organism evidence="5 6">
    <name type="scientific">Pararobbsia alpina</name>
    <dbReference type="NCBI Taxonomy" id="621374"/>
    <lineage>
        <taxon>Bacteria</taxon>
        <taxon>Pseudomonadati</taxon>
        <taxon>Pseudomonadota</taxon>
        <taxon>Betaproteobacteria</taxon>
        <taxon>Burkholderiales</taxon>
        <taxon>Burkholderiaceae</taxon>
        <taxon>Pararobbsia</taxon>
    </lineage>
</organism>
<reference evidence="5 6" key="1">
    <citation type="submission" date="2020-04" db="EMBL/GenBank/DDBJ databases">
        <authorList>
            <person name="De Canck E."/>
        </authorList>
    </citation>
    <scope>NUCLEOTIDE SEQUENCE [LARGE SCALE GENOMIC DNA]</scope>
    <source>
        <strain evidence="5 6">LMG 28138</strain>
    </source>
</reference>
<accession>A0A6S7B198</accession>
<feature type="compositionally biased region" description="Basic and acidic residues" evidence="3">
    <location>
        <begin position="13"/>
        <end position="25"/>
    </location>
</feature>
<dbReference type="PANTHER" id="PTHR30483:SF38">
    <property type="entry name" value="BLR7848 PROTEIN"/>
    <property type="match status" value="1"/>
</dbReference>
<proteinExistence type="inferred from homology"/>
<evidence type="ECO:0000313" key="6">
    <source>
        <dbReference type="Proteomes" id="UP000494115"/>
    </source>
</evidence>
<dbReference type="InterPro" id="IPR028082">
    <property type="entry name" value="Peripla_BP_I"/>
</dbReference>
<dbReference type="PANTHER" id="PTHR30483">
    <property type="entry name" value="LEUCINE-SPECIFIC-BINDING PROTEIN"/>
    <property type="match status" value="1"/>
</dbReference>
<keyword evidence="6" id="KW-1185">Reference proteome</keyword>
<feature type="domain" description="Leucine-binding protein" evidence="4">
    <location>
        <begin position="68"/>
        <end position="411"/>
    </location>
</feature>
<dbReference type="Gene3D" id="3.40.50.2300">
    <property type="match status" value="2"/>
</dbReference>
<evidence type="ECO:0000256" key="1">
    <source>
        <dbReference type="ARBA" id="ARBA00010062"/>
    </source>
</evidence>
<evidence type="ECO:0000256" key="3">
    <source>
        <dbReference type="SAM" id="MobiDB-lite"/>
    </source>
</evidence>
<name>A0A6S7B198_9BURK</name>
<gene>
    <name evidence="5" type="ORF">LMG28138_00142</name>
</gene>
<dbReference type="SUPFAM" id="SSF53822">
    <property type="entry name" value="Periplasmic binding protein-like I"/>
    <property type="match status" value="1"/>
</dbReference>
<sequence length="427" mass="44817">MSIGKRWGGMAGKRQDKECGSERGHAAPSPSGSRLGAKATAGRLRTLAGTAALVGAMCGSGAVHAQVVTVGIDLSTTGPAASIGLSSQKAIQMWPKKLGGWGVKYIVLDDASDPGQAVRNIHRFLSEDKVDVIVGPNVTSAALAVLDPVATAGTPMITLVGSASVVEPQAGSRTWVFKMAQNDGAMADVMTRYMSSHGVKTVGFIGFADGYGDSWFKEFSKFAELRKIKIVDAERFNRTDTSVTGQVLKVMSTHPDAVLVAGAGTPSVLPQLELKQRGYQGPIYQTHGIATPEFLKLGGKDVEGTLFPTQPVVVAKSLPADHPVKKVASTFVSQYETTFGAGSVTQFAGDAAGVWPLLNNAVGRAAKITSPGTGAFRAALRNELEQTHELVVPNGIVNMSPQDHVGLDQRASVMGEVKDGRFVYLSN</sequence>
<feature type="compositionally biased region" description="Gly residues" evidence="3">
    <location>
        <begin position="1"/>
        <end position="11"/>
    </location>
</feature>
<dbReference type="EMBL" id="CADIKM010000001">
    <property type="protein sequence ID" value="CAB3776399.1"/>
    <property type="molecule type" value="Genomic_DNA"/>
</dbReference>
<dbReference type="InterPro" id="IPR051010">
    <property type="entry name" value="BCAA_transport"/>
</dbReference>
<keyword evidence="2" id="KW-0732">Signal</keyword>
<comment type="similarity">
    <text evidence="1">Belongs to the leucine-binding protein family.</text>
</comment>
<protein>
    <recommendedName>
        <fullName evidence="4">Leucine-binding protein domain-containing protein</fullName>
    </recommendedName>
</protein>
<dbReference type="InterPro" id="IPR028081">
    <property type="entry name" value="Leu-bd"/>
</dbReference>
<dbReference type="Pfam" id="PF13458">
    <property type="entry name" value="Peripla_BP_6"/>
    <property type="match status" value="1"/>
</dbReference>
<evidence type="ECO:0000259" key="4">
    <source>
        <dbReference type="Pfam" id="PF13458"/>
    </source>
</evidence>
<evidence type="ECO:0000313" key="5">
    <source>
        <dbReference type="EMBL" id="CAB3776399.1"/>
    </source>
</evidence>
<dbReference type="AlphaFoldDB" id="A0A6S7B198"/>